<sequence>MRQRLAALVAVLCAVPLVAACGDDVSHARAETNADAQTASLPDAAAQSFNGGAMTSHTAPASAPLATPVVHYPPEDEADDASGATAASAHPASNPG</sequence>
<feature type="signal peptide" evidence="2">
    <location>
        <begin position="1"/>
        <end position="19"/>
    </location>
</feature>
<feature type="compositionally biased region" description="Polar residues" evidence="1">
    <location>
        <begin position="47"/>
        <end position="59"/>
    </location>
</feature>
<evidence type="ECO:0000313" key="3">
    <source>
        <dbReference type="EMBL" id="AOJ11466.1"/>
    </source>
</evidence>
<evidence type="ECO:0008006" key="5">
    <source>
        <dbReference type="Google" id="ProtNLM"/>
    </source>
</evidence>
<proteinExistence type="predicted"/>
<gene>
    <name evidence="3" type="ORF">WS71_30900</name>
</gene>
<evidence type="ECO:0000313" key="4">
    <source>
        <dbReference type="Proteomes" id="UP000067711"/>
    </source>
</evidence>
<reference evidence="3 4" key="1">
    <citation type="submission" date="2015-12" db="EMBL/GenBank/DDBJ databases">
        <title>Diversity of Burkholderia near neighbor genomes.</title>
        <authorList>
            <person name="Sahl J."/>
            <person name="Wagner D."/>
            <person name="Keim P."/>
        </authorList>
    </citation>
    <scope>NUCLEOTIDE SEQUENCE [LARGE SCALE GENOMIC DNA]</scope>
    <source>
        <strain evidence="3 4">BDU8</strain>
    </source>
</reference>
<feature type="compositionally biased region" description="Low complexity" evidence="1">
    <location>
        <begin position="81"/>
        <end position="96"/>
    </location>
</feature>
<dbReference type="Proteomes" id="UP000067711">
    <property type="component" value="Chromosome 1"/>
</dbReference>
<protein>
    <recommendedName>
        <fullName evidence="5">Lipoprotein</fullName>
    </recommendedName>
</protein>
<organism evidence="3 4">
    <name type="scientific">Burkholderia mayonis</name>
    <dbReference type="NCBI Taxonomy" id="1385591"/>
    <lineage>
        <taxon>Bacteria</taxon>
        <taxon>Pseudomonadati</taxon>
        <taxon>Pseudomonadota</taxon>
        <taxon>Betaproteobacteria</taxon>
        <taxon>Burkholderiales</taxon>
        <taxon>Burkholderiaceae</taxon>
        <taxon>Burkholderia</taxon>
        <taxon>pseudomallei group</taxon>
    </lineage>
</organism>
<evidence type="ECO:0000256" key="1">
    <source>
        <dbReference type="SAM" id="MobiDB-lite"/>
    </source>
</evidence>
<dbReference type="RefSeq" id="WP_066495757.1">
    <property type="nucleotide sequence ID" value="NZ_CP013389.1"/>
</dbReference>
<evidence type="ECO:0000256" key="2">
    <source>
        <dbReference type="SAM" id="SignalP"/>
    </source>
</evidence>
<dbReference type="AlphaFoldDB" id="A0A1B4G6C4"/>
<dbReference type="EMBL" id="CP013389">
    <property type="protein sequence ID" value="AOJ11466.1"/>
    <property type="molecule type" value="Genomic_DNA"/>
</dbReference>
<keyword evidence="2" id="KW-0732">Signal</keyword>
<feature type="region of interest" description="Disordered" evidence="1">
    <location>
        <begin position="47"/>
        <end position="96"/>
    </location>
</feature>
<dbReference type="PROSITE" id="PS51257">
    <property type="entry name" value="PROKAR_LIPOPROTEIN"/>
    <property type="match status" value="1"/>
</dbReference>
<accession>A0A1B4G6C4</accession>
<name>A0A1B4G6C4_9BURK</name>
<feature type="chain" id="PRO_5015318253" description="Lipoprotein" evidence="2">
    <location>
        <begin position="20"/>
        <end position="96"/>
    </location>
</feature>